<comment type="subcellular location">
    <subcellularLocation>
        <location evidence="1">Cell membrane</location>
        <topology evidence="1">Single-pass membrane protein</topology>
    </subcellularLocation>
    <subcellularLocation>
        <location evidence="7">Cell membrane</location>
        <topology evidence="7">Single-pass type II membrane protein</topology>
    </subcellularLocation>
</comment>
<comment type="similarity">
    <text evidence="2 7">Belongs to the ExbD/TolR family.</text>
</comment>
<evidence type="ECO:0000256" key="2">
    <source>
        <dbReference type="ARBA" id="ARBA00005811"/>
    </source>
</evidence>
<evidence type="ECO:0000256" key="7">
    <source>
        <dbReference type="RuleBase" id="RU003879"/>
    </source>
</evidence>
<dbReference type="PANTHER" id="PTHR30558">
    <property type="entry name" value="EXBD MEMBRANE COMPONENT OF PMF-DRIVEN MACROMOLECULE IMPORT SYSTEM"/>
    <property type="match status" value="1"/>
</dbReference>
<feature type="transmembrane region" description="Helical" evidence="8">
    <location>
        <begin position="20"/>
        <end position="38"/>
    </location>
</feature>
<protein>
    <submittedName>
        <fullName evidence="9">Biopolymer transporter ExbD</fullName>
    </submittedName>
</protein>
<evidence type="ECO:0000256" key="5">
    <source>
        <dbReference type="ARBA" id="ARBA00022989"/>
    </source>
</evidence>
<keyword evidence="5 8" id="KW-1133">Transmembrane helix</keyword>
<comment type="caution">
    <text evidence="9">The sequence shown here is derived from an EMBL/GenBank/DDBJ whole genome shotgun (WGS) entry which is preliminary data.</text>
</comment>
<keyword evidence="3" id="KW-1003">Cell membrane</keyword>
<dbReference type="AlphaFoldDB" id="A0A9D2GUA5"/>
<keyword evidence="7" id="KW-0813">Transport</keyword>
<evidence type="ECO:0000256" key="3">
    <source>
        <dbReference type="ARBA" id="ARBA00022475"/>
    </source>
</evidence>
<dbReference type="Pfam" id="PF02472">
    <property type="entry name" value="ExbD"/>
    <property type="match status" value="1"/>
</dbReference>
<sequence length="130" mass="14836">MKFDFDEDINIDLTPLIDVIFMLLIFFIMTTTFSKPVIDIMLPASKTAEKAGSETKEIVITVSNKGDIYYGENIISANELEKILKDNPDKILNMFIDKTAPFQSFVHIVDIAKKEREGRFIISTDIAERQ</sequence>
<keyword evidence="7" id="KW-0653">Protein transport</keyword>
<evidence type="ECO:0000256" key="4">
    <source>
        <dbReference type="ARBA" id="ARBA00022692"/>
    </source>
</evidence>
<dbReference type="EMBL" id="DXAQ01000094">
    <property type="protein sequence ID" value="HIZ89507.1"/>
    <property type="molecule type" value="Genomic_DNA"/>
</dbReference>
<evidence type="ECO:0000256" key="1">
    <source>
        <dbReference type="ARBA" id="ARBA00004162"/>
    </source>
</evidence>
<dbReference type="GO" id="GO:0005886">
    <property type="term" value="C:plasma membrane"/>
    <property type="evidence" value="ECO:0007669"/>
    <property type="project" value="UniProtKB-SubCell"/>
</dbReference>
<gene>
    <name evidence="9" type="ORF">H9804_06155</name>
</gene>
<organism evidence="9 10">
    <name type="scientific">Candidatus Mucispirillum faecigallinarum</name>
    <dbReference type="NCBI Taxonomy" id="2838699"/>
    <lineage>
        <taxon>Bacteria</taxon>
        <taxon>Pseudomonadati</taxon>
        <taxon>Deferribacterota</taxon>
        <taxon>Deferribacteres</taxon>
        <taxon>Deferribacterales</taxon>
        <taxon>Mucispirillaceae</taxon>
        <taxon>Mucispirillum</taxon>
    </lineage>
</organism>
<evidence type="ECO:0000313" key="10">
    <source>
        <dbReference type="Proteomes" id="UP000824176"/>
    </source>
</evidence>
<accession>A0A9D2GUA5</accession>
<dbReference type="GO" id="GO:0022857">
    <property type="term" value="F:transmembrane transporter activity"/>
    <property type="evidence" value="ECO:0007669"/>
    <property type="project" value="InterPro"/>
</dbReference>
<evidence type="ECO:0000313" key="9">
    <source>
        <dbReference type="EMBL" id="HIZ89507.1"/>
    </source>
</evidence>
<evidence type="ECO:0000256" key="8">
    <source>
        <dbReference type="SAM" id="Phobius"/>
    </source>
</evidence>
<evidence type="ECO:0000256" key="6">
    <source>
        <dbReference type="ARBA" id="ARBA00023136"/>
    </source>
</evidence>
<dbReference type="PANTHER" id="PTHR30558:SF3">
    <property type="entry name" value="BIOPOLYMER TRANSPORT PROTEIN EXBD-RELATED"/>
    <property type="match status" value="1"/>
</dbReference>
<keyword evidence="4 7" id="KW-0812">Transmembrane</keyword>
<proteinExistence type="inferred from homology"/>
<reference evidence="9" key="2">
    <citation type="submission" date="2021-04" db="EMBL/GenBank/DDBJ databases">
        <authorList>
            <person name="Gilroy R."/>
        </authorList>
    </citation>
    <scope>NUCLEOTIDE SEQUENCE</scope>
    <source>
        <strain evidence="9">ChiW4-1371</strain>
    </source>
</reference>
<name>A0A9D2GUA5_9BACT</name>
<dbReference type="InterPro" id="IPR003400">
    <property type="entry name" value="ExbD"/>
</dbReference>
<dbReference type="Proteomes" id="UP000824176">
    <property type="component" value="Unassembled WGS sequence"/>
</dbReference>
<reference evidence="9" key="1">
    <citation type="journal article" date="2021" name="PeerJ">
        <title>Extensive microbial diversity within the chicken gut microbiome revealed by metagenomics and culture.</title>
        <authorList>
            <person name="Gilroy R."/>
            <person name="Ravi A."/>
            <person name="Getino M."/>
            <person name="Pursley I."/>
            <person name="Horton D.L."/>
            <person name="Alikhan N.F."/>
            <person name="Baker D."/>
            <person name="Gharbi K."/>
            <person name="Hall N."/>
            <person name="Watson M."/>
            <person name="Adriaenssens E.M."/>
            <person name="Foster-Nyarko E."/>
            <person name="Jarju S."/>
            <person name="Secka A."/>
            <person name="Antonio M."/>
            <person name="Oren A."/>
            <person name="Chaudhuri R.R."/>
            <person name="La Ragione R."/>
            <person name="Hildebrand F."/>
            <person name="Pallen M.J."/>
        </authorList>
    </citation>
    <scope>NUCLEOTIDE SEQUENCE</scope>
    <source>
        <strain evidence="9">ChiW4-1371</strain>
    </source>
</reference>
<dbReference type="GO" id="GO:0015031">
    <property type="term" value="P:protein transport"/>
    <property type="evidence" value="ECO:0007669"/>
    <property type="project" value="UniProtKB-KW"/>
</dbReference>
<keyword evidence="6 8" id="KW-0472">Membrane</keyword>